<dbReference type="PANTHER" id="PTHR43048">
    <property type="entry name" value="METHYLMALONYL-COA EPIMERASE"/>
    <property type="match status" value="1"/>
</dbReference>
<dbReference type="InterPro" id="IPR004360">
    <property type="entry name" value="Glyas_Fos-R_dOase_dom"/>
</dbReference>
<dbReference type="FunFam" id="3.10.180.10:FF:000039">
    <property type="entry name" value="Trihydroxytoluene oxygenase (AFU_orthologue AFUA_8G02470)"/>
    <property type="match status" value="1"/>
</dbReference>
<proteinExistence type="predicted"/>
<dbReference type="InterPro" id="IPR029068">
    <property type="entry name" value="Glyas_Bleomycin-R_OHBP_Dase"/>
</dbReference>
<gene>
    <name evidence="4" type="ORF">BN869_000002475_1</name>
</gene>
<evidence type="ECO:0000256" key="1">
    <source>
        <dbReference type="ARBA" id="ARBA00022723"/>
    </source>
</evidence>
<evidence type="ECO:0000259" key="3">
    <source>
        <dbReference type="PROSITE" id="PS51819"/>
    </source>
</evidence>
<dbReference type="InterPro" id="IPR037523">
    <property type="entry name" value="VOC_core"/>
</dbReference>
<feature type="region of interest" description="Disordered" evidence="2">
    <location>
        <begin position="159"/>
        <end position="178"/>
    </location>
</feature>
<keyword evidence="1" id="KW-0479">Metal-binding</keyword>
<protein>
    <recommendedName>
        <fullName evidence="3">VOC domain-containing protein</fullName>
    </recommendedName>
</protein>
<feature type="domain" description="VOC" evidence="3">
    <location>
        <begin position="197"/>
        <end position="326"/>
    </location>
</feature>
<dbReference type="InterPro" id="IPR051785">
    <property type="entry name" value="MMCE/EMCE_epimerase"/>
</dbReference>
<dbReference type="Pfam" id="PF00903">
    <property type="entry name" value="Glyoxalase"/>
    <property type="match status" value="1"/>
</dbReference>
<dbReference type="PROSITE" id="PS51819">
    <property type="entry name" value="VOC"/>
    <property type="match status" value="1"/>
</dbReference>
<reference evidence="4" key="1">
    <citation type="submission" date="2015-01" db="EMBL/GenBank/DDBJ databases">
        <authorList>
            <person name="Durling Mikael"/>
        </authorList>
    </citation>
    <scope>NUCLEOTIDE SEQUENCE</scope>
</reference>
<dbReference type="Gene3D" id="3.10.180.10">
    <property type="entry name" value="2,3-Dihydroxybiphenyl 1,2-Dioxygenase, domain 1"/>
    <property type="match status" value="2"/>
</dbReference>
<evidence type="ECO:0000256" key="2">
    <source>
        <dbReference type="SAM" id="MobiDB-lite"/>
    </source>
</evidence>
<accession>A0A0B7JUU5</accession>
<dbReference type="FunFam" id="3.10.180.10:FF:000034">
    <property type="entry name" value="Glyoxalase/Bleomycin resistance protein/Dihydroxybiphenyl dioxygenase"/>
    <property type="match status" value="1"/>
</dbReference>
<organism evidence="4">
    <name type="scientific">Bionectria ochroleuca</name>
    <name type="common">Gliocladium roseum</name>
    <dbReference type="NCBI Taxonomy" id="29856"/>
    <lineage>
        <taxon>Eukaryota</taxon>
        <taxon>Fungi</taxon>
        <taxon>Dikarya</taxon>
        <taxon>Ascomycota</taxon>
        <taxon>Pezizomycotina</taxon>
        <taxon>Sordariomycetes</taxon>
        <taxon>Hypocreomycetidae</taxon>
        <taxon>Hypocreales</taxon>
        <taxon>Bionectriaceae</taxon>
        <taxon>Clonostachys</taxon>
    </lineage>
</organism>
<sequence>MSLTLQILLSVVSKLPKPIRDAITPEMRIPEILNSTSKVQLARPAHIYVDHPDLDRFAEFALDFGFIEEARSKDVIYLRGYGKDPYVYVARKSNDGKPRFRGAAFVAASREDFDKAAKLEGARVDSLENAPGGGEIITFDRPDETYFYVVFGQKERELNPKEPSATHEEQGPFNEPFNKPRRGVFQRYHPGPALIHKLGHYGYVFPDFDNELAWYTSHFNFVPSDILYHWDFEKIDVMTFLHLDRGDEYTDHHCFFMQRAEPHVKKAFCHHTSFEVADFDTQLLGHDWLSKKGWHNVWGVGRHVLGSQIFDYWADPSGFKIEHYADGDVVNHHTPSKRDVVGPFSVWGPEIPKDFGEKIPRAFLRK</sequence>
<evidence type="ECO:0000313" key="4">
    <source>
        <dbReference type="EMBL" id="CEO46420.1"/>
    </source>
</evidence>
<dbReference type="EMBL" id="CDPU01000004">
    <property type="protein sequence ID" value="CEO46420.1"/>
    <property type="molecule type" value="Genomic_DNA"/>
</dbReference>
<dbReference type="GO" id="GO:0005739">
    <property type="term" value="C:mitochondrion"/>
    <property type="evidence" value="ECO:0007669"/>
    <property type="project" value="TreeGrafter"/>
</dbReference>
<dbReference type="GO" id="GO:0046872">
    <property type="term" value="F:metal ion binding"/>
    <property type="evidence" value="ECO:0007669"/>
    <property type="project" value="UniProtKB-KW"/>
</dbReference>
<dbReference type="GO" id="GO:0046491">
    <property type="term" value="P:L-methylmalonyl-CoA metabolic process"/>
    <property type="evidence" value="ECO:0007669"/>
    <property type="project" value="TreeGrafter"/>
</dbReference>
<dbReference type="SUPFAM" id="SSF54593">
    <property type="entry name" value="Glyoxalase/Bleomycin resistance protein/Dihydroxybiphenyl dioxygenase"/>
    <property type="match status" value="1"/>
</dbReference>
<feature type="compositionally biased region" description="Basic and acidic residues" evidence="2">
    <location>
        <begin position="159"/>
        <end position="170"/>
    </location>
</feature>
<name>A0A0B7JUU5_BIOOC</name>
<dbReference type="AlphaFoldDB" id="A0A0B7JUU5"/>
<dbReference type="GO" id="GO:0004493">
    <property type="term" value="F:methylmalonyl-CoA epimerase activity"/>
    <property type="evidence" value="ECO:0007669"/>
    <property type="project" value="TreeGrafter"/>
</dbReference>
<dbReference type="PANTHER" id="PTHR43048:SF3">
    <property type="entry name" value="METHYLMALONYL-COA EPIMERASE, MITOCHONDRIAL"/>
    <property type="match status" value="1"/>
</dbReference>